<keyword evidence="1" id="KW-1133">Transmembrane helix</keyword>
<dbReference type="Proteomes" id="UP000190074">
    <property type="component" value="Unassembled WGS sequence"/>
</dbReference>
<dbReference type="AlphaFoldDB" id="A0A1T8VF95"/>
<proteinExistence type="predicted"/>
<keyword evidence="1" id="KW-0472">Membrane</keyword>
<feature type="transmembrane region" description="Helical" evidence="1">
    <location>
        <begin position="20"/>
        <end position="37"/>
    </location>
</feature>
<protein>
    <submittedName>
        <fullName evidence="2">Uncharacterized protein</fullName>
    </submittedName>
</protein>
<keyword evidence="1" id="KW-0812">Transmembrane</keyword>
<gene>
    <name evidence="2" type="ORF">SAMEA2259716_05811</name>
</gene>
<reference evidence="2 3" key="1">
    <citation type="submission" date="2016-11" db="EMBL/GenBank/DDBJ databases">
        <authorList>
            <consortium name="Pathogen Informatics"/>
        </authorList>
    </citation>
    <scope>NUCLEOTIDE SEQUENCE [LARGE SCALE GENOMIC DNA]</scope>
    <source>
        <strain evidence="2 3">911</strain>
    </source>
</reference>
<dbReference type="RefSeq" id="WP_131830277.1">
    <property type="nucleotide sequence ID" value="NZ_FVGW01000026.1"/>
</dbReference>
<name>A0A1T8VF95_9MYCO</name>
<evidence type="ECO:0000313" key="3">
    <source>
        <dbReference type="Proteomes" id="UP000190074"/>
    </source>
</evidence>
<evidence type="ECO:0000256" key="1">
    <source>
        <dbReference type="SAM" id="Phobius"/>
    </source>
</evidence>
<accession>A0A1T8VF95</accession>
<sequence length="186" mass="20947">MATATMTTQVAIRLPQAHTLTAPVVMAGAVTSLLVAARQLWRLDNIAFNAAQLLETAWGTTYYLSTAAGQGLPSWVVVHYGSSGPYAPKDLTYSQAWPDSFLIDMHERAIPACDFMINYNGSRSQSELHAHAIHLLRRWIAERGGSLLWNMAPESQWHPFEDRAQWARLAENRRWMPARPSWMQAQ</sequence>
<evidence type="ECO:0000313" key="2">
    <source>
        <dbReference type="EMBL" id="SKN03548.1"/>
    </source>
</evidence>
<organism evidence="2 3">
    <name type="scientific">Mycobacteroides abscessus subsp. massiliense</name>
    <dbReference type="NCBI Taxonomy" id="1962118"/>
    <lineage>
        <taxon>Bacteria</taxon>
        <taxon>Bacillati</taxon>
        <taxon>Actinomycetota</taxon>
        <taxon>Actinomycetes</taxon>
        <taxon>Mycobacteriales</taxon>
        <taxon>Mycobacteriaceae</taxon>
        <taxon>Mycobacteroides</taxon>
        <taxon>Mycobacteroides abscessus</taxon>
    </lineage>
</organism>
<dbReference type="EMBL" id="FVGW01000026">
    <property type="protein sequence ID" value="SKN03548.1"/>
    <property type="molecule type" value="Genomic_DNA"/>
</dbReference>